<gene>
    <name evidence="9" type="ORF">SMU82_07349</name>
</gene>
<reference evidence="9 10" key="1">
    <citation type="journal article" date="2013" name="Mol. Biol. Evol.">
        <title>Evolutionary and population genomics of the cavity causing bacteria Streptococcus mutans.</title>
        <authorList>
            <person name="Cornejo O.E."/>
            <person name="Lefebure T."/>
            <person name="Pavinski Bitar P.D."/>
            <person name="Lang P."/>
            <person name="Richards V.P."/>
            <person name="Eilertson K."/>
            <person name="Do T."/>
            <person name="Beighton D."/>
            <person name="Zeng L."/>
            <person name="Ahn S.J."/>
            <person name="Burne R.A."/>
            <person name="Siepel A."/>
            <person name="Bustamante C.D."/>
            <person name="Stanhope M.J."/>
        </authorList>
    </citation>
    <scope>NUCLEOTIDE SEQUENCE [LARGE SCALE GENOMIC DNA]</scope>
    <source>
        <strain evidence="9 10">SM6</strain>
    </source>
</reference>
<name>A0A829BU91_STRMG</name>
<dbReference type="InterPro" id="IPR007227">
    <property type="entry name" value="Cell_shape_determining_MreD"/>
</dbReference>
<dbReference type="GO" id="GO:0005886">
    <property type="term" value="C:plasma membrane"/>
    <property type="evidence" value="ECO:0007669"/>
    <property type="project" value="UniProtKB-SubCell"/>
</dbReference>
<proteinExistence type="inferred from homology"/>
<evidence type="ECO:0000256" key="2">
    <source>
        <dbReference type="ARBA" id="ARBA00007776"/>
    </source>
</evidence>
<organism evidence="9 10">
    <name type="scientific">Streptococcus mutans SM6</name>
    <dbReference type="NCBI Taxonomy" id="857119"/>
    <lineage>
        <taxon>Bacteria</taxon>
        <taxon>Bacillati</taxon>
        <taxon>Bacillota</taxon>
        <taxon>Bacilli</taxon>
        <taxon>Lactobacillales</taxon>
        <taxon>Streptococcaceae</taxon>
        <taxon>Streptococcus</taxon>
    </lineage>
</organism>
<dbReference type="GeneID" id="93860409"/>
<evidence type="ECO:0000313" key="9">
    <source>
        <dbReference type="EMBL" id="EMC23147.1"/>
    </source>
</evidence>
<dbReference type="AlphaFoldDB" id="A0A829BU91"/>
<keyword evidence="6 8" id="KW-1133">Transmembrane helix</keyword>
<evidence type="ECO:0000313" key="10">
    <source>
        <dbReference type="Proteomes" id="UP000011676"/>
    </source>
</evidence>
<evidence type="ECO:0000256" key="5">
    <source>
        <dbReference type="ARBA" id="ARBA00022960"/>
    </source>
</evidence>
<evidence type="ECO:0000256" key="1">
    <source>
        <dbReference type="ARBA" id="ARBA00004651"/>
    </source>
</evidence>
<protein>
    <submittedName>
        <fullName evidence="9">Putative cell shape-determining protein MreD</fullName>
    </submittedName>
</protein>
<evidence type="ECO:0000256" key="4">
    <source>
        <dbReference type="ARBA" id="ARBA00022692"/>
    </source>
</evidence>
<keyword evidence="4 8" id="KW-0812">Transmembrane</keyword>
<evidence type="ECO:0000256" key="7">
    <source>
        <dbReference type="ARBA" id="ARBA00023136"/>
    </source>
</evidence>
<evidence type="ECO:0000256" key="3">
    <source>
        <dbReference type="ARBA" id="ARBA00022475"/>
    </source>
</evidence>
<feature type="transmembrane region" description="Helical" evidence="8">
    <location>
        <begin position="80"/>
        <end position="98"/>
    </location>
</feature>
<feature type="transmembrane region" description="Helical" evidence="8">
    <location>
        <begin position="141"/>
        <end position="159"/>
    </location>
</feature>
<evidence type="ECO:0000256" key="8">
    <source>
        <dbReference type="SAM" id="Phobius"/>
    </source>
</evidence>
<comment type="subcellular location">
    <subcellularLocation>
        <location evidence="1">Cell membrane</location>
        <topology evidence="1">Multi-pass membrane protein</topology>
    </subcellularLocation>
</comment>
<dbReference type="NCBIfam" id="TIGR03426">
    <property type="entry name" value="shape_MreD"/>
    <property type="match status" value="1"/>
</dbReference>
<dbReference type="GO" id="GO:0008360">
    <property type="term" value="P:regulation of cell shape"/>
    <property type="evidence" value="ECO:0007669"/>
    <property type="project" value="UniProtKB-KW"/>
</dbReference>
<sequence>MSIFKNKLFVILFAFLMLLVDGHLSLLSRILFQNQFIVSSHFLFIVLLFYTLVFNPYFIFGLACVLGIIYDFYYLGVYNLGIATMLYPLTIVIMFKLWKHIPNGPVQRFLVFFILIFFLDFASIGMAYLYQLTAYPLNDFITYNLAPSLIFNILAFLFFQKLLERIYL</sequence>
<evidence type="ECO:0000256" key="6">
    <source>
        <dbReference type="ARBA" id="ARBA00022989"/>
    </source>
</evidence>
<keyword evidence="3" id="KW-1003">Cell membrane</keyword>
<dbReference type="Pfam" id="PF04093">
    <property type="entry name" value="MreD"/>
    <property type="match status" value="1"/>
</dbReference>
<keyword evidence="7 8" id="KW-0472">Membrane</keyword>
<comment type="caution">
    <text evidence="9">The sequence shown here is derived from an EMBL/GenBank/DDBJ whole genome shotgun (WGS) entry which is preliminary data.</text>
</comment>
<dbReference type="EMBL" id="AHSR01000033">
    <property type="protein sequence ID" value="EMC23147.1"/>
    <property type="molecule type" value="Genomic_DNA"/>
</dbReference>
<dbReference type="Proteomes" id="UP000011676">
    <property type="component" value="Unassembled WGS sequence"/>
</dbReference>
<accession>A0A829BU91</accession>
<feature type="transmembrane region" description="Helical" evidence="8">
    <location>
        <begin position="110"/>
        <end position="129"/>
    </location>
</feature>
<comment type="similarity">
    <text evidence="2">Belongs to the MreD family.</text>
</comment>
<keyword evidence="5" id="KW-0133">Cell shape</keyword>
<dbReference type="RefSeq" id="WP_002263141.1">
    <property type="nucleotide sequence ID" value="NZ_AHSR01000033.1"/>
</dbReference>